<sequence>MKRQRACIIGGTGFVGRHLLTRLGNAGYHCVVPTRRAFRHRDLKLYPKVELHEVEETTAYEALFADCSLVVNLAGILNESDGASFQAVHVDLVRRLVAAAQAAGVPRLLHMSALRADAEQGSSAYLRSKGAAEDIAHGADLRVTSFRPSVIFGRGDSFFNRFRSLLDIAPGMVPLACPQAQFAPVWVEDVVQAMVRSIDDERTVGQRYDLCGPRVFTLKELMVETARHLGKRVWIIDLDDKRSHLMARLFDKLPGAPMTLDNYRSMQTPSVCEEHNGLLQLGIHPTDIDTIVPTYLGT</sequence>
<protein>
    <recommendedName>
        <fullName evidence="1">NAD-dependent epimerase/dehydratase domain-containing protein</fullName>
    </recommendedName>
</protein>
<evidence type="ECO:0000259" key="1">
    <source>
        <dbReference type="Pfam" id="PF01370"/>
    </source>
</evidence>
<evidence type="ECO:0000313" key="3">
    <source>
        <dbReference type="Proteomes" id="UP000748752"/>
    </source>
</evidence>
<dbReference type="PANTHER" id="PTHR12126">
    <property type="entry name" value="NADH-UBIQUINONE OXIDOREDUCTASE 39 KDA SUBUNIT-RELATED"/>
    <property type="match status" value="1"/>
</dbReference>
<dbReference type="PANTHER" id="PTHR12126:SF11">
    <property type="entry name" value="NADH DEHYDROGENASE [UBIQUINONE] 1 ALPHA SUBCOMPLEX SUBUNIT 9, MITOCHONDRIAL"/>
    <property type="match status" value="1"/>
</dbReference>
<gene>
    <name evidence="2" type="ORF">CKO31_09035</name>
</gene>
<comment type="caution">
    <text evidence="2">The sequence shown here is derived from an EMBL/GenBank/DDBJ whole genome shotgun (WGS) entry which is preliminary data.</text>
</comment>
<organism evidence="2 3">
    <name type="scientific">Thiohalocapsa halophila</name>
    <dbReference type="NCBI Taxonomy" id="69359"/>
    <lineage>
        <taxon>Bacteria</taxon>
        <taxon>Pseudomonadati</taxon>
        <taxon>Pseudomonadota</taxon>
        <taxon>Gammaproteobacteria</taxon>
        <taxon>Chromatiales</taxon>
        <taxon>Chromatiaceae</taxon>
        <taxon>Thiohalocapsa</taxon>
    </lineage>
</organism>
<name>A0ABS1CG65_9GAMM</name>
<dbReference type="Proteomes" id="UP000748752">
    <property type="component" value="Unassembled WGS sequence"/>
</dbReference>
<feature type="domain" description="NAD-dependent epimerase/dehydratase" evidence="1">
    <location>
        <begin position="7"/>
        <end position="208"/>
    </location>
</feature>
<dbReference type="InterPro" id="IPR036291">
    <property type="entry name" value="NAD(P)-bd_dom_sf"/>
</dbReference>
<dbReference type="Pfam" id="PF01370">
    <property type="entry name" value="Epimerase"/>
    <property type="match status" value="1"/>
</dbReference>
<dbReference type="InterPro" id="IPR051207">
    <property type="entry name" value="ComplexI_NDUFA9_subunit"/>
</dbReference>
<dbReference type="RefSeq" id="WP_200236193.1">
    <property type="nucleotide sequence ID" value="NZ_NRRV01000017.1"/>
</dbReference>
<reference evidence="2 3" key="1">
    <citation type="journal article" date="2020" name="Microorganisms">
        <title>Osmotic Adaptation and Compatible Solute Biosynthesis of Phototrophic Bacteria as Revealed from Genome Analyses.</title>
        <authorList>
            <person name="Imhoff J.F."/>
            <person name="Rahn T."/>
            <person name="Kunzel S."/>
            <person name="Keller A."/>
            <person name="Neulinger S.C."/>
        </authorList>
    </citation>
    <scope>NUCLEOTIDE SEQUENCE [LARGE SCALE GENOMIC DNA]</scope>
    <source>
        <strain evidence="2 3">DSM 6210</strain>
    </source>
</reference>
<evidence type="ECO:0000313" key="2">
    <source>
        <dbReference type="EMBL" id="MBK1630884.1"/>
    </source>
</evidence>
<dbReference type="InterPro" id="IPR001509">
    <property type="entry name" value="Epimerase_deHydtase"/>
</dbReference>
<dbReference type="Gene3D" id="3.40.50.720">
    <property type="entry name" value="NAD(P)-binding Rossmann-like Domain"/>
    <property type="match status" value="1"/>
</dbReference>
<keyword evidence="3" id="KW-1185">Reference proteome</keyword>
<dbReference type="CDD" id="cd05271">
    <property type="entry name" value="NDUFA9_like_SDR_a"/>
    <property type="match status" value="1"/>
</dbReference>
<accession>A0ABS1CG65</accession>
<dbReference type="SUPFAM" id="SSF51735">
    <property type="entry name" value="NAD(P)-binding Rossmann-fold domains"/>
    <property type="match status" value="1"/>
</dbReference>
<dbReference type="EMBL" id="NRRV01000017">
    <property type="protein sequence ID" value="MBK1630884.1"/>
    <property type="molecule type" value="Genomic_DNA"/>
</dbReference>
<proteinExistence type="predicted"/>